<keyword evidence="4 7" id="KW-0472">Membrane</keyword>
<comment type="caution">
    <text evidence="10">The sequence shown here is derived from an EMBL/GenBank/DDBJ whole genome shotgun (WGS) entry which is preliminary data.</text>
</comment>
<dbReference type="InParanoid" id="G4T4T5"/>
<dbReference type="AlphaFoldDB" id="G4T4T5"/>
<feature type="domain" description="Threonine/Serine exporter ThrE" evidence="9">
    <location>
        <begin position="617"/>
        <end position="733"/>
    </location>
</feature>
<dbReference type="InterPro" id="IPR051361">
    <property type="entry name" value="ThrE/Ser_Exporter"/>
</dbReference>
<evidence type="ECO:0000256" key="4">
    <source>
        <dbReference type="ARBA" id="ARBA00023136"/>
    </source>
</evidence>
<dbReference type="PANTHER" id="PTHR31082:SF4">
    <property type="entry name" value="PHEROMONE-REGULATED MEMBRANE PROTEIN 10"/>
    <property type="match status" value="1"/>
</dbReference>
<keyword evidence="11" id="KW-1185">Reference proteome</keyword>
<evidence type="ECO:0000256" key="3">
    <source>
        <dbReference type="ARBA" id="ARBA00022989"/>
    </source>
</evidence>
<feature type="compositionally biased region" description="Basic and acidic residues" evidence="6">
    <location>
        <begin position="74"/>
        <end position="84"/>
    </location>
</feature>
<evidence type="ECO:0008006" key="12">
    <source>
        <dbReference type="Google" id="ProtNLM"/>
    </source>
</evidence>
<evidence type="ECO:0000256" key="6">
    <source>
        <dbReference type="SAM" id="MobiDB-lite"/>
    </source>
</evidence>
<proteinExistence type="inferred from homology"/>
<dbReference type="Pfam" id="PF12821">
    <property type="entry name" value="ThrE_2"/>
    <property type="match status" value="1"/>
</dbReference>
<feature type="transmembrane region" description="Helical" evidence="7">
    <location>
        <begin position="716"/>
        <end position="735"/>
    </location>
</feature>
<organism evidence="10 11">
    <name type="scientific">Serendipita indica (strain DSM 11827)</name>
    <name type="common">Root endophyte fungus</name>
    <name type="synonym">Piriformospora indica</name>
    <dbReference type="NCBI Taxonomy" id="1109443"/>
    <lineage>
        <taxon>Eukaryota</taxon>
        <taxon>Fungi</taxon>
        <taxon>Dikarya</taxon>
        <taxon>Basidiomycota</taxon>
        <taxon>Agaricomycotina</taxon>
        <taxon>Agaricomycetes</taxon>
        <taxon>Sebacinales</taxon>
        <taxon>Serendipitaceae</taxon>
        <taxon>Serendipita</taxon>
    </lineage>
</organism>
<feature type="transmembrane region" description="Helical" evidence="7">
    <location>
        <begin position="647"/>
        <end position="664"/>
    </location>
</feature>
<feature type="compositionally biased region" description="Polar residues" evidence="6">
    <location>
        <begin position="327"/>
        <end position="347"/>
    </location>
</feature>
<evidence type="ECO:0000259" key="8">
    <source>
        <dbReference type="Pfam" id="PF06738"/>
    </source>
</evidence>
<accession>G4T4T5</accession>
<reference evidence="10 11" key="1">
    <citation type="journal article" date="2011" name="PLoS Pathog.">
        <title>Endophytic Life Strategies Decoded by Genome and Transcriptome Analyses of the Mutualistic Root Symbiont Piriformospora indica.</title>
        <authorList>
            <person name="Zuccaro A."/>
            <person name="Lahrmann U."/>
            <person name="Guldener U."/>
            <person name="Langen G."/>
            <person name="Pfiffi S."/>
            <person name="Biedenkopf D."/>
            <person name="Wong P."/>
            <person name="Samans B."/>
            <person name="Grimm C."/>
            <person name="Basiewicz M."/>
            <person name="Murat C."/>
            <person name="Martin F."/>
            <person name="Kogel K.H."/>
        </authorList>
    </citation>
    <scope>NUCLEOTIDE SEQUENCE [LARGE SCALE GENOMIC DNA]</scope>
    <source>
        <strain evidence="10 11">DSM 11827</strain>
    </source>
</reference>
<dbReference type="OrthoDB" id="413008at2759"/>
<evidence type="ECO:0000256" key="2">
    <source>
        <dbReference type="ARBA" id="ARBA00022692"/>
    </source>
</evidence>
<evidence type="ECO:0000259" key="9">
    <source>
        <dbReference type="Pfam" id="PF12821"/>
    </source>
</evidence>
<evidence type="ECO:0000313" key="11">
    <source>
        <dbReference type="Proteomes" id="UP000007148"/>
    </source>
</evidence>
<evidence type="ECO:0000256" key="5">
    <source>
        <dbReference type="ARBA" id="ARBA00034125"/>
    </source>
</evidence>
<feature type="transmembrane region" description="Helical" evidence="7">
    <location>
        <begin position="671"/>
        <end position="696"/>
    </location>
</feature>
<feature type="compositionally biased region" description="Basic and acidic residues" evidence="6">
    <location>
        <begin position="48"/>
        <end position="59"/>
    </location>
</feature>
<evidence type="ECO:0000256" key="1">
    <source>
        <dbReference type="ARBA" id="ARBA00004141"/>
    </source>
</evidence>
<dbReference type="GO" id="GO:0022857">
    <property type="term" value="F:transmembrane transporter activity"/>
    <property type="evidence" value="ECO:0007669"/>
    <property type="project" value="InterPro"/>
</dbReference>
<dbReference type="EMBL" id="CAFZ01000001">
    <property type="protein sequence ID" value="CCA66429.1"/>
    <property type="molecule type" value="Genomic_DNA"/>
</dbReference>
<sequence>MQAEQGSLDHLHDPIVASPITPRDIYDEAEAIRGRRRVQWGPNQKKTMSKDETLLDEAAKNTGVFSTLRKSLTRHQDSLGRKPETSPSRQLSVFVDADETEGLPALTQTDTEPEQKSNEPEGEMSTSWPRRRTSRNSRADPEIGTIQEGKPVLDTFESTLSKSSGVLSTLLFMHDRQPGQPSPSSPSSSSDTPLPPSSKRDAKRSSKSRSERPRGDALRHSIENVFSLLHRDDVPEEAGTGAGVFGPLVAATGNLASVAAPTNASLAPDLTRPGYRLSRYSHAEKSPPSSRPQSLRRESGTVSPDNGGSRTPRTPSHAVHSALKASGISSALKSMTPASSRRNSPHTTDTEGEVQEVKRKRRKTKRKRDDIYITMHIANIVHRQNFILKLARAFLMFGAPSHRIESQIQATARILSLNVSSVYLPNLVLISFNDTATGTSNIKFIKQSPSLDLGKLVDAYALYWCVIHDKTSVSEASEQLDVLMLRLPIYRGPLTVLIGGFCSAFICPIAFRGSFVDALIAFPLGALLVYVQTLSAKNELYNNVFDLFLGFGLAMGAEVYHQVSKSDVVGNSDFLCQLSHRPDGPWWQRTPSAKWAFLCAPMYSLFLTLRNQAPFWEKELYVSVLIACGGWTANHFASARFVNRSDISSAIGAFVVGVAGHLYGRLFQGNAFVVMITGILFQLPSGLSNGGLLAFASQSTEGSATTYASGFGVAEQLVSVAVGLTVGLFIAAVVVHPWKTSRRGTALFAL</sequence>
<dbReference type="Pfam" id="PF06738">
    <property type="entry name" value="ThrE"/>
    <property type="match status" value="1"/>
</dbReference>
<feature type="compositionally biased region" description="Polar residues" evidence="6">
    <location>
        <begin position="300"/>
        <end position="314"/>
    </location>
</feature>
<feature type="region of interest" description="Disordered" evidence="6">
    <location>
        <begin position="280"/>
        <end position="366"/>
    </location>
</feature>
<comment type="subcellular location">
    <subcellularLocation>
        <location evidence="1">Membrane</location>
        <topology evidence="1">Multi-pass membrane protein</topology>
    </subcellularLocation>
</comment>
<dbReference type="InterPro" id="IPR024528">
    <property type="entry name" value="ThrE_2"/>
</dbReference>
<keyword evidence="2 7" id="KW-0812">Transmembrane</keyword>
<gene>
    <name evidence="10" type="ORF">PIIN_00115</name>
</gene>
<name>G4T4T5_SERID</name>
<feature type="domain" description="Threonine/serine exporter-like N-terminal" evidence="8">
    <location>
        <begin position="386"/>
        <end position="557"/>
    </location>
</feature>
<dbReference type="OMA" id="PWWQRTP"/>
<dbReference type="InterPro" id="IPR010619">
    <property type="entry name" value="ThrE-like_N"/>
</dbReference>
<keyword evidence="3 7" id="KW-1133">Transmembrane helix</keyword>
<dbReference type="PANTHER" id="PTHR31082">
    <property type="entry name" value="PHEROMONE-REGULATED MEMBRANE PROTEIN 10"/>
    <property type="match status" value="1"/>
</dbReference>
<dbReference type="HOGENOM" id="CLU_007078_0_2_1"/>
<dbReference type="Proteomes" id="UP000007148">
    <property type="component" value="Unassembled WGS sequence"/>
</dbReference>
<feature type="region of interest" description="Disordered" evidence="6">
    <location>
        <begin position="169"/>
        <end position="219"/>
    </location>
</feature>
<feature type="transmembrane region" description="Helical" evidence="7">
    <location>
        <begin position="489"/>
        <end position="511"/>
    </location>
</feature>
<dbReference type="GO" id="GO:0016020">
    <property type="term" value="C:membrane"/>
    <property type="evidence" value="ECO:0007669"/>
    <property type="project" value="UniProtKB-SubCell"/>
</dbReference>
<evidence type="ECO:0000256" key="7">
    <source>
        <dbReference type="SAM" id="Phobius"/>
    </source>
</evidence>
<evidence type="ECO:0000313" key="10">
    <source>
        <dbReference type="EMBL" id="CCA66429.1"/>
    </source>
</evidence>
<feature type="compositionally biased region" description="Basic and acidic residues" evidence="6">
    <location>
        <begin position="198"/>
        <end position="219"/>
    </location>
</feature>
<comment type="similarity">
    <text evidence="5">Belongs to the ThrE exporter (TC 2.A.79) family.</text>
</comment>
<protein>
    <recommendedName>
        <fullName evidence="12">DUF1212-domain-containing protein</fullName>
    </recommendedName>
</protein>
<feature type="transmembrane region" description="Helical" evidence="7">
    <location>
        <begin position="621"/>
        <end position="641"/>
    </location>
</feature>
<feature type="region of interest" description="Disordered" evidence="6">
    <location>
        <begin position="37"/>
        <end position="157"/>
    </location>
</feature>
<dbReference type="eggNOG" id="ENOG502QPMM">
    <property type="taxonomic scope" value="Eukaryota"/>
</dbReference>